<gene>
    <name evidence="1" type="ORF">ACFP81_06780</name>
</gene>
<dbReference type="SUPFAM" id="SSF53448">
    <property type="entry name" value="Nucleotide-diphospho-sugar transferases"/>
    <property type="match status" value="1"/>
</dbReference>
<proteinExistence type="predicted"/>
<comment type="caution">
    <text evidence="1">The sequence shown here is derived from an EMBL/GenBank/DDBJ whole genome shotgun (WGS) entry which is preliminary data.</text>
</comment>
<dbReference type="RefSeq" id="WP_380082757.1">
    <property type="nucleotide sequence ID" value="NZ_JBHSWD010000001.1"/>
</dbReference>
<evidence type="ECO:0008006" key="3">
    <source>
        <dbReference type="Google" id="ProtNLM"/>
    </source>
</evidence>
<dbReference type="Proteomes" id="UP001596297">
    <property type="component" value="Unassembled WGS sequence"/>
</dbReference>
<evidence type="ECO:0000313" key="2">
    <source>
        <dbReference type="Proteomes" id="UP001596297"/>
    </source>
</evidence>
<name>A0ABW1YE11_9DEIO</name>
<dbReference type="EMBL" id="JBHSWD010000001">
    <property type="protein sequence ID" value="MFC6591747.1"/>
    <property type="molecule type" value="Genomic_DNA"/>
</dbReference>
<sequence>MREGTFTGGNLFLLRPELVQQFLPRLREVLAARKAPLRLAAMIGPGILLRLLTRQLTVPELEAAVSRLLGAEVRGLVTPHASIGTDIDKESDLELAARALAQARKS</sequence>
<evidence type="ECO:0000313" key="1">
    <source>
        <dbReference type="EMBL" id="MFC6591747.1"/>
    </source>
</evidence>
<protein>
    <recommendedName>
        <fullName evidence="3">MobA-like NTP transferase domain-containing protein</fullName>
    </recommendedName>
</protein>
<dbReference type="InterPro" id="IPR029044">
    <property type="entry name" value="Nucleotide-diphossugar_trans"/>
</dbReference>
<dbReference type="Gene3D" id="3.90.550.10">
    <property type="entry name" value="Spore Coat Polysaccharide Biosynthesis Protein SpsA, Chain A"/>
    <property type="match status" value="1"/>
</dbReference>
<reference evidence="2" key="1">
    <citation type="journal article" date="2019" name="Int. J. Syst. Evol. Microbiol.">
        <title>The Global Catalogue of Microorganisms (GCM) 10K type strain sequencing project: providing services to taxonomists for standard genome sequencing and annotation.</title>
        <authorList>
            <consortium name="The Broad Institute Genomics Platform"/>
            <consortium name="The Broad Institute Genome Sequencing Center for Infectious Disease"/>
            <person name="Wu L."/>
            <person name="Ma J."/>
        </authorList>
    </citation>
    <scope>NUCLEOTIDE SEQUENCE [LARGE SCALE GENOMIC DNA]</scope>
    <source>
        <strain evidence="2">CGMCC 1.15772</strain>
    </source>
</reference>
<organism evidence="1 2">
    <name type="scientific">Deinococcus lacus</name>
    <dbReference type="NCBI Taxonomy" id="392561"/>
    <lineage>
        <taxon>Bacteria</taxon>
        <taxon>Thermotogati</taxon>
        <taxon>Deinococcota</taxon>
        <taxon>Deinococci</taxon>
        <taxon>Deinococcales</taxon>
        <taxon>Deinococcaceae</taxon>
        <taxon>Deinococcus</taxon>
    </lineage>
</organism>
<accession>A0ABW1YE11</accession>
<keyword evidence="2" id="KW-1185">Reference proteome</keyword>